<proteinExistence type="inferred from homology"/>
<dbReference type="PRINTS" id="PR00080">
    <property type="entry name" value="SDRFAMILY"/>
</dbReference>
<dbReference type="AlphaFoldDB" id="Q0BAD1"/>
<dbReference type="Pfam" id="PF13561">
    <property type="entry name" value="adh_short_C2"/>
    <property type="match status" value="1"/>
</dbReference>
<dbReference type="EMBL" id="CP000441">
    <property type="protein sequence ID" value="ABI88892.1"/>
    <property type="molecule type" value="Genomic_DNA"/>
</dbReference>
<protein>
    <submittedName>
        <fullName evidence="2">Short-chain dehydrogenase/reductase SDR</fullName>
    </submittedName>
</protein>
<dbReference type="InterPro" id="IPR036291">
    <property type="entry name" value="NAD(P)-bd_dom_sf"/>
</dbReference>
<evidence type="ECO:0000313" key="2">
    <source>
        <dbReference type="EMBL" id="ABI88892.1"/>
    </source>
</evidence>
<evidence type="ECO:0000256" key="1">
    <source>
        <dbReference type="ARBA" id="ARBA00006484"/>
    </source>
</evidence>
<keyword evidence="3" id="KW-1185">Reference proteome</keyword>
<reference evidence="2" key="1">
    <citation type="submission" date="2006-08" db="EMBL/GenBank/DDBJ databases">
        <title>Complete sequence of Chromosome 2 of Burkholderia cepacia AMMD.</title>
        <authorList>
            <consortium name="US DOE Joint Genome Institute"/>
            <person name="Copeland A."/>
            <person name="Lucas S."/>
            <person name="Lapidus A."/>
            <person name="Barry K."/>
            <person name="Detter J.C."/>
            <person name="Glavina del Rio T."/>
            <person name="Hammon N."/>
            <person name="Israni S."/>
            <person name="Pitluck S."/>
            <person name="Bruce D."/>
            <person name="Chain P."/>
            <person name="Malfatti S."/>
            <person name="Shin M."/>
            <person name="Vergez L."/>
            <person name="Schmutz J."/>
            <person name="Larimer F."/>
            <person name="Land M."/>
            <person name="Hauser L."/>
            <person name="Kyrpides N."/>
            <person name="Kim E."/>
            <person name="Parke J."/>
            <person name="Coenye T."/>
            <person name="Konstantinidis K."/>
            <person name="Ramette A."/>
            <person name="Tiedje J."/>
            <person name="Richardson P."/>
        </authorList>
    </citation>
    <scope>NUCLEOTIDE SEQUENCE</scope>
    <source>
        <strain evidence="2">AMMD</strain>
    </source>
</reference>
<dbReference type="Proteomes" id="UP000000662">
    <property type="component" value="Chromosome 2"/>
</dbReference>
<comment type="similarity">
    <text evidence="1">Belongs to the short-chain dehydrogenases/reductases (SDR) family.</text>
</comment>
<organism evidence="2 3">
    <name type="scientific">Burkholderia ambifaria (strain ATCC BAA-244 / DSM 16087 / CCUG 44356 / LMG 19182 / AMMD)</name>
    <name type="common">Burkholderia cepacia (strain AMMD)</name>
    <dbReference type="NCBI Taxonomy" id="339670"/>
    <lineage>
        <taxon>Bacteria</taxon>
        <taxon>Pseudomonadati</taxon>
        <taxon>Pseudomonadota</taxon>
        <taxon>Betaproteobacteria</taxon>
        <taxon>Burkholderiales</taxon>
        <taxon>Burkholderiaceae</taxon>
        <taxon>Burkholderia</taxon>
        <taxon>Burkholderia cepacia complex</taxon>
    </lineage>
</organism>
<dbReference type="eggNOG" id="COG1028">
    <property type="taxonomic scope" value="Bacteria"/>
</dbReference>
<dbReference type="CDD" id="cd05233">
    <property type="entry name" value="SDR_c"/>
    <property type="match status" value="1"/>
</dbReference>
<dbReference type="InterPro" id="IPR002347">
    <property type="entry name" value="SDR_fam"/>
</dbReference>
<dbReference type="GO" id="GO:0016616">
    <property type="term" value="F:oxidoreductase activity, acting on the CH-OH group of donors, NAD or NADP as acceptor"/>
    <property type="evidence" value="ECO:0007669"/>
    <property type="project" value="TreeGrafter"/>
</dbReference>
<dbReference type="PANTHER" id="PTHR42760">
    <property type="entry name" value="SHORT-CHAIN DEHYDROGENASES/REDUCTASES FAMILY MEMBER"/>
    <property type="match status" value="1"/>
</dbReference>
<dbReference type="GeneID" id="93086345"/>
<dbReference type="RefSeq" id="WP_011658375.1">
    <property type="nucleotide sequence ID" value="NC_008391.1"/>
</dbReference>
<name>Q0BAD1_BURCM</name>
<gene>
    <name evidence="2" type="ordered locus">Bamb_3337</name>
</gene>
<dbReference type="FunFam" id="3.40.50.720:FF:000084">
    <property type="entry name" value="Short-chain dehydrogenase reductase"/>
    <property type="match status" value="1"/>
</dbReference>
<dbReference type="SUPFAM" id="SSF51735">
    <property type="entry name" value="NAD(P)-binding Rossmann-fold domains"/>
    <property type="match status" value="1"/>
</dbReference>
<evidence type="ECO:0000313" key="3">
    <source>
        <dbReference type="Proteomes" id="UP000000662"/>
    </source>
</evidence>
<dbReference type="KEGG" id="bam:Bamb_3337"/>
<dbReference type="PRINTS" id="PR00081">
    <property type="entry name" value="GDHRDH"/>
</dbReference>
<accession>Q0BAD1</accession>
<dbReference type="PATRIC" id="fig|339670.21.peg.3545"/>
<dbReference type="Gene3D" id="3.40.50.720">
    <property type="entry name" value="NAD(P)-binding Rossmann-like Domain"/>
    <property type="match status" value="1"/>
</dbReference>
<sequence length="267" mass="28579">METGLEGRIVLITGAAQGIGRATALGFAREGARLCLVDIDADALEEAQSELRSLGTSVTIAKADLSTIGGVKGGIDTVLKSYNGEVDILVNNVGAGKVRAFEELSDEEWDFTLSLNFMSYVRTCRYLLPVLRTREKPVIINNASDLARQPEPVPIDYSASKAAVLALTKGLARAEAPKIRVNAVAPGPVWTPFWTKQGGFADTMGRFHGMAPKEAVEHELSLRQLPLNRLGQPDEVANVIVFLASNLASFVTSSVWGVDGGSIRSLI</sequence>